<evidence type="ECO:0000256" key="2">
    <source>
        <dbReference type="ARBA" id="ARBA00022771"/>
    </source>
</evidence>
<evidence type="ECO:0000256" key="5">
    <source>
        <dbReference type="SAM" id="MobiDB-lite"/>
    </source>
</evidence>
<dbReference type="SUPFAM" id="SSF103612">
    <property type="entry name" value="SBT domain"/>
    <property type="match status" value="1"/>
</dbReference>
<name>A0A1S3VMQ6_VIGRR</name>
<dbReference type="Proteomes" id="UP000087766">
    <property type="component" value="Chromosome 11"/>
</dbReference>
<keyword evidence="7" id="KW-1185">Reference proteome</keyword>
<dbReference type="GO" id="GO:0008270">
    <property type="term" value="F:zinc ion binding"/>
    <property type="evidence" value="ECO:0007669"/>
    <property type="project" value="UniProtKB-KW"/>
</dbReference>
<dbReference type="Gene3D" id="4.10.1100.10">
    <property type="entry name" value="Transcription factor, SBP-box domain"/>
    <property type="match status" value="1"/>
</dbReference>
<dbReference type="InterPro" id="IPR044817">
    <property type="entry name" value="SBP-like"/>
</dbReference>
<gene>
    <name evidence="8" type="primary">LOC106776693</name>
</gene>
<dbReference type="KEGG" id="vra:106776693"/>
<organism evidence="7 8">
    <name type="scientific">Vigna radiata var. radiata</name>
    <name type="common">Mung bean</name>
    <name type="synonym">Phaseolus aureus</name>
    <dbReference type="NCBI Taxonomy" id="3916"/>
    <lineage>
        <taxon>Eukaryota</taxon>
        <taxon>Viridiplantae</taxon>
        <taxon>Streptophyta</taxon>
        <taxon>Embryophyta</taxon>
        <taxon>Tracheophyta</taxon>
        <taxon>Spermatophyta</taxon>
        <taxon>Magnoliopsida</taxon>
        <taxon>eudicotyledons</taxon>
        <taxon>Gunneridae</taxon>
        <taxon>Pentapetalae</taxon>
        <taxon>rosids</taxon>
        <taxon>fabids</taxon>
        <taxon>Fabales</taxon>
        <taxon>Fabaceae</taxon>
        <taxon>Papilionoideae</taxon>
        <taxon>50 kb inversion clade</taxon>
        <taxon>NPAAA clade</taxon>
        <taxon>indigoferoid/millettioid clade</taxon>
        <taxon>Phaseoleae</taxon>
        <taxon>Vigna</taxon>
    </lineage>
</organism>
<keyword evidence="3" id="KW-0862">Zinc</keyword>
<dbReference type="AlphaFoldDB" id="A0A1S3VMQ6"/>
<accession>A0A1S3VMQ6</accession>
<feature type="region of interest" description="Disordered" evidence="5">
    <location>
        <begin position="112"/>
        <end position="141"/>
    </location>
</feature>
<feature type="domain" description="SBP-type" evidence="6">
    <location>
        <begin position="43"/>
        <end position="120"/>
    </location>
</feature>
<keyword evidence="1" id="KW-0479">Metal-binding</keyword>
<dbReference type="GeneID" id="106776693"/>
<feature type="compositionally biased region" description="Basic and acidic residues" evidence="5">
    <location>
        <begin position="129"/>
        <end position="141"/>
    </location>
</feature>
<dbReference type="PROSITE" id="PS51141">
    <property type="entry name" value="ZF_SBP"/>
    <property type="match status" value="1"/>
</dbReference>
<evidence type="ECO:0000256" key="1">
    <source>
        <dbReference type="ARBA" id="ARBA00022723"/>
    </source>
</evidence>
<protein>
    <submittedName>
        <fullName evidence="8">Squamosa promoter-binding-like protein 3</fullName>
    </submittedName>
</protein>
<dbReference type="InterPro" id="IPR004333">
    <property type="entry name" value="SBP_dom"/>
</dbReference>
<sequence length="185" mass="20695">MDNGNEKDERETVKEGEMVKKITITLVCGNGKGSRRGSSSSSSSFCQADECGVNLNMAKSYNRRHKVCDRHSKAPVVLLSGIRQRFCQQCSKFHELAEFDDTKRSCRKTLAEHNERRRKSRTDMSLGDKAAHVSKSDDLESKISNEEYQEFLRYKSGKSSNPGQFSSMSNVSTACISQSVEGHSP</sequence>
<keyword evidence="2 4" id="KW-0863">Zinc-finger</keyword>
<reference evidence="7" key="1">
    <citation type="journal article" date="2014" name="Nat. Commun.">
        <title>Genome sequence of mungbean and insights into evolution within Vigna species.</title>
        <authorList>
            <person name="Kang Y.J."/>
            <person name="Kim S.K."/>
            <person name="Kim M.Y."/>
            <person name="Lestari P."/>
            <person name="Kim K.H."/>
            <person name="Ha B.K."/>
            <person name="Jun T.H."/>
            <person name="Hwang W.J."/>
            <person name="Lee T."/>
            <person name="Lee J."/>
            <person name="Shim S."/>
            <person name="Yoon M.Y."/>
            <person name="Jang Y.E."/>
            <person name="Han K.S."/>
            <person name="Taeprayoon P."/>
            <person name="Yoon N."/>
            <person name="Somta P."/>
            <person name="Tanya P."/>
            <person name="Kim K.S."/>
            <person name="Gwag J.G."/>
            <person name="Moon J.K."/>
            <person name="Lee Y.H."/>
            <person name="Park B.S."/>
            <person name="Bombarely A."/>
            <person name="Doyle J.J."/>
            <person name="Jackson S.A."/>
            <person name="Schafleitner R."/>
            <person name="Srinives P."/>
            <person name="Varshney R.K."/>
            <person name="Lee S.H."/>
        </authorList>
    </citation>
    <scope>NUCLEOTIDE SEQUENCE [LARGE SCALE GENOMIC DNA]</scope>
    <source>
        <strain evidence="7">cv. VC1973A</strain>
    </source>
</reference>
<evidence type="ECO:0000313" key="8">
    <source>
        <dbReference type="RefSeq" id="XP_014519658.1"/>
    </source>
</evidence>
<dbReference type="OrthoDB" id="514967at2759"/>
<dbReference type="PANTHER" id="PTHR31251">
    <property type="entry name" value="SQUAMOSA PROMOTER-BINDING-LIKE PROTEIN 4"/>
    <property type="match status" value="1"/>
</dbReference>
<dbReference type="RefSeq" id="XP_014519658.1">
    <property type="nucleotide sequence ID" value="XM_014664172.1"/>
</dbReference>
<dbReference type="PANTHER" id="PTHR31251:SF226">
    <property type="entry name" value="SQUAMOSA PROMOTER-BINDING-LIKE PROTEIN 6"/>
    <property type="match status" value="1"/>
</dbReference>
<evidence type="ECO:0000256" key="3">
    <source>
        <dbReference type="ARBA" id="ARBA00022833"/>
    </source>
</evidence>
<reference evidence="8" key="2">
    <citation type="submission" date="2025-08" db="UniProtKB">
        <authorList>
            <consortium name="RefSeq"/>
        </authorList>
    </citation>
    <scope>IDENTIFICATION</scope>
    <source>
        <tissue evidence="8">Leaf</tissue>
    </source>
</reference>
<dbReference type="InterPro" id="IPR036893">
    <property type="entry name" value="SBP_sf"/>
</dbReference>
<proteinExistence type="predicted"/>
<dbReference type="STRING" id="3916.A0A1S3VMQ6"/>
<dbReference type="Pfam" id="PF03110">
    <property type="entry name" value="SBP"/>
    <property type="match status" value="1"/>
</dbReference>
<dbReference type="GO" id="GO:0003677">
    <property type="term" value="F:DNA binding"/>
    <property type="evidence" value="ECO:0007669"/>
    <property type="project" value="InterPro"/>
</dbReference>
<evidence type="ECO:0000313" key="7">
    <source>
        <dbReference type="Proteomes" id="UP000087766"/>
    </source>
</evidence>
<dbReference type="GO" id="GO:0005634">
    <property type="term" value="C:nucleus"/>
    <property type="evidence" value="ECO:0007669"/>
    <property type="project" value="InterPro"/>
</dbReference>
<evidence type="ECO:0000256" key="4">
    <source>
        <dbReference type="PROSITE-ProRule" id="PRU00470"/>
    </source>
</evidence>
<evidence type="ECO:0000259" key="6">
    <source>
        <dbReference type="PROSITE" id="PS51141"/>
    </source>
</evidence>